<sequence length="575" mass="63744">MERNRTESGNLNFGVKKGGRMNAKSHIPLMASLLKAKGVKHVVIAPGSRNAPLIQSFFKEFGDKCLSIVDERSAGYFALGIALKSQTPVVVITTSGTAALNLAPAIAEAFYQGVPLITITADRPAEWIGQQDNQVIHQQNIFGNNCKASFELPVECTCPEDLWLSNRIVNEAYNKTIAGKSGPVHINVPLREPLYDELPVSTEHSIIETIAPAAIEINEELVTTWKKAKRILIVCGQQSRDQNLNVVLNQFTKDSRVVVLSESTGNVRGENILHNPDLLFQHSEKELINLKPELVVYYGGQVVSKRIKTYLRTVLCEFWYVSPGGLYVDTFKRLSKVIQADVAGFFTSLYKKVESVNGSDYSQRWQLLYAKALEAIGFQTKNVEFSDLWVTKQIANKLQPEAILFAGNSSMIRYLQFFQNNSLEVFANRGTSGIDGCVSTAAGIAKVTDKKVFAVVGDLSFVYDSNGLWNKSLSANLKIIVVNNKGGGIFSMIPGPAQQMGFEEFFQAHHPVSIKKITEAFNLDYTFCSDAESFEKSFLAFSASKKAAVLEIETLSDINTRVFTNFVKNLKNEYK</sequence>
<dbReference type="EC" id="2.2.1.9" evidence="6"/>
<evidence type="ECO:0000259" key="9">
    <source>
        <dbReference type="Pfam" id="PF16582"/>
    </source>
</evidence>
<dbReference type="Pfam" id="PF02775">
    <property type="entry name" value="TPP_enzyme_C"/>
    <property type="match status" value="1"/>
</dbReference>
<evidence type="ECO:0000256" key="1">
    <source>
        <dbReference type="ARBA" id="ARBA00022679"/>
    </source>
</evidence>
<feature type="domain" description="Thiamine pyrophosphate enzyme TPP-binding" evidence="7">
    <location>
        <begin position="407"/>
        <end position="552"/>
    </location>
</feature>
<evidence type="ECO:0000256" key="4">
    <source>
        <dbReference type="ARBA" id="ARBA00023052"/>
    </source>
</evidence>
<dbReference type="RefSeq" id="WP_343332257.1">
    <property type="nucleotide sequence ID" value="NZ_JAPOHD010000012.1"/>
</dbReference>
<dbReference type="InterPro" id="IPR032264">
    <property type="entry name" value="MenD_middle"/>
</dbReference>
<dbReference type="GO" id="GO:0030976">
    <property type="term" value="F:thiamine pyrophosphate binding"/>
    <property type="evidence" value="ECO:0007669"/>
    <property type="project" value="UniProtKB-UniRule"/>
</dbReference>
<dbReference type="Pfam" id="PF02776">
    <property type="entry name" value="TPP_enzyme_N"/>
    <property type="match status" value="1"/>
</dbReference>
<dbReference type="InterPro" id="IPR004433">
    <property type="entry name" value="MenaQ_synth_MenD"/>
</dbReference>
<gene>
    <name evidence="6 10" type="primary">menD</name>
    <name evidence="10" type="ORF">OU798_06190</name>
</gene>
<feature type="domain" description="Thiamine pyrophosphate enzyme N-terminal TPP-binding" evidence="8">
    <location>
        <begin position="29"/>
        <end position="139"/>
    </location>
</feature>
<dbReference type="InterPro" id="IPR029061">
    <property type="entry name" value="THDP-binding"/>
</dbReference>
<dbReference type="GO" id="GO:0070204">
    <property type="term" value="F:2-succinyl-5-enolpyruvyl-6-hydroxy-3-cyclohexene-1-carboxylic-acid synthase activity"/>
    <property type="evidence" value="ECO:0007669"/>
    <property type="project" value="UniProtKB-UniRule"/>
</dbReference>
<feature type="domain" description="Menaquinone biosynthesis protein MenD middle" evidence="9">
    <location>
        <begin position="212"/>
        <end position="405"/>
    </location>
</feature>
<evidence type="ECO:0000256" key="3">
    <source>
        <dbReference type="ARBA" id="ARBA00022842"/>
    </source>
</evidence>
<dbReference type="HAMAP" id="MF_01659">
    <property type="entry name" value="MenD"/>
    <property type="match status" value="1"/>
</dbReference>
<reference evidence="10" key="1">
    <citation type="submission" date="2022-11" db="EMBL/GenBank/DDBJ databases">
        <title>Marilongibacter aestuarii gen. nov., sp. nov., isolated from tidal flat sediment.</title>
        <authorList>
            <person name="Jiayan W."/>
        </authorList>
    </citation>
    <scope>NUCLEOTIDE SEQUENCE</scope>
    <source>
        <strain evidence="10">Z1-6</strain>
    </source>
</reference>
<name>A0A9X3J411_9BACT</name>
<dbReference type="Gene3D" id="3.40.50.1220">
    <property type="entry name" value="TPP-binding domain"/>
    <property type="match status" value="1"/>
</dbReference>
<dbReference type="PIRSF" id="PIRSF004983">
    <property type="entry name" value="MenD"/>
    <property type="match status" value="1"/>
</dbReference>
<comment type="catalytic activity">
    <reaction evidence="6">
        <text>isochorismate + 2-oxoglutarate + H(+) = 5-enolpyruvoyl-6-hydroxy-2-succinyl-cyclohex-3-ene-1-carboxylate + CO2</text>
        <dbReference type="Rhea" id="RHEA:25593"/>
        <dbReference type="ChEBI" id="CHEBI:15378"/>
        <dbReference type="ChEBI" id="CHEBI:16526"/>
        <dbReference type="ChEBI" id="CHEBI:16810"/>
        <dbReference type="ChEBI" id="CHEBI:29780"/>
        <dbReference type="ChEBI" id="CHEBI:58818"/>
        <dbReference type="EC" id="2.2.1.9"/>
    </reaction>
</comment>
<comment type="function">
    <text evidence="6">Catalyzes the thiamine diphosphate-dependent decarboxylation of 2-oxoglutarate and the subsequent addition of the resulting succinic semialdehyde-thiamine pyrophosphate anion to isochorismate to yield 2-succinyl-5-enolpyruvyl-6-hydroxy-3-cyclohexene-1-carboxylate (SEPHCHC).</text>
</comment>
<comment type="subunit">
    <text evidence="6">Homodimer.</text>
</comment>
<dbReference type="EMBL" id="JAPOHD010000012">
    <property type="protein sequence ID" value="MCY1719924.1"/>
    <property type="molecule type" value="Genomic_DNA"/>
</dbReference>
<dbReference type="NCBIfam" id="TIGR00173">
    <property type="entry name" value="menD"/>
    <property type="match status" value="1"/>
</dbReference>
<comment type="cofactor">
    <cofactor evidence="6">
        <name>Mg(2+)</name>
        <dbReference type="ChEBI" id="CHEBI:18420"/>
    </cofactor>
    <cofactor evidence="6">
        <name>Mn(2+)</name>
        <dbReference type="ChEBI" id="CHEBI:29035"/>
    </cofactor>
</comment>
<comment type="similarity">
    <text evidence="6">Belongs to the TPP enzyme family. MenD subfamily.</text>
</comment>
<dbReference type="InterPro" id="IPR012001">
    <property type="entry name" value="Thiamin_PyroP_enz_TPP-bd_dom"/>
</dbReference>
<dbReference type="GO" id="GO:0000287">
    <property type="term" value="F:magnesium ion binding"/>
    <property type="evidence" value="ECO:0007669"/>
    <property type="project" value="UniProtKB-UniRule"/>
</dbReference>
<comment type="pathway">
    <text evidence="6">Quinol/quinone metabolism; 1,4-dihydroxy-2-naphthoate biosynthesis; 1,4-dihydroxy-2-naphthoate from chorismate: step 2/7.</text>
</comment>
<comment type="pathway">
    <text evidence="6">Quinol/quinone metabolism; menaquinone biosynthesis.</text>
</comment>
<keyword evidence="1 6" id="KW-0808">Transferase</keyword>
<dbReference type="CDD" id="cd02009">
    <property type="entry name" value="TPP_SHCHC_synthase"/>
    <property type="match status" value="1"/>
</dbReference>
<dbReference type="SUPFAM" id="SSF52518">
    <property type="entry name" value="Thiamin diphosphate-binding fold (THDP-binding)"/>
    <property type="match status" value="2"/>
</dbReference>
<dbReference type="Gene3D" id="3.40.50.970">
    <property type="match status" value="2"/>
</dbReference>
<dbReference type="GO" id="GO:0009234">
    <property type="term" value="P:menaquinone biosynthetic process"/>
    <property type="evidence" value="ECO:0007669"/>
    <property type="project" value="UniProtKB-UniRule"/>
</dbReference>
<keyword evidence="6" id="KW-0474">Menaquinone biosynthesis</keyword>
<keyword evidence="5 6" id="KW-0464">Manganese</keyword>
<protein>
    <recommendedName>
        <fullName evidence="6">2-succinyl-5-enolpyruvyl-6-hydroxy-3-cyclohexene-1-carboxylate synthase</fullName>
        <shortName evidence="6">SEPHCHC synthase</shortName>
        <ecNumber evidence="6">2.2.1.9</ecNumber>
    </recommendedName>
    <alternativeName>
        <fullName evidence="6">Menaquinone biosynthesis protein MenD</fullName>
    </alternativeName>
</protein>
<dbReference type="CDD" id="cd07037">
    <property type="entry name" value="TPP_PYR_MenD"/>
    <property type="match status" value="1"/>
</dbReference>
<dbReference type="GO" id="GO:0030145">
    <property type="term" value="F:manganese ion binding"/>
    <property type="evidence" value="ECO:0007669"/>
    <property type="project" value="UniProtKB-UniRule"/>
</dbReference>
<organism evidence="10 11">
    <name type="scientific">Draconibacterium aestuarii</name>
    <dbReference type="NCBI Taxonomy" id="2998507"/>
    <lineage>
        <taxon>Bacteria</taxon>
        <taxon>Pseudomonadati</taxon>
        <taxon>Bacteroidota</taxon>
        <taxon>Bacteroidia</taxon>
        <taxon>Marinilabiliales</taxon>
        <taxon>Prolixibacteraceae</taxon>
        <taxon>Draconibacterium</taxon>
    </lineage>
</organism>
<dbReference type="AlphaFoldDB" id="A0A9X3J411"/>
<keyword evidence="3 6" id="KW-0460">Magnesium</keyword>
<comment type="caution">
    <text evidence="10">The sequence shown here is derived from an EMBL/GenBank/DDBJ whole genome shotgun (WGS) entry which is preliminary data.</text>
</comment>
<accession>A0A9X3J411</accession>
<dbReference type="InterPro" id="IPR011766">
    <property type="entry name" value="TPP_enzyme_TPP-bd"/>
</dbReference>
<keyword evidence="2 6" id="KW-0479">Metal-binding</keyword>
<evidence type="ECO:0000313" key="10">
    <source>
        <dbReference type="EMBL" id="MCY1719924.1"/>
    </source>
</evidence>
<evidence type="ECO:0000256" key="6">
    <source>
        <dbReference type="HAMAP-Rule" id="MF_01659"/>
    </source>
</evidence>
<evidence type="ECO:0000259" key="7">
    <source>
        <dbReference type="Pfam" id="PF02775"/>
    </source>
</evidence>
<evidence type="ECO:0000313" key="11">
    <source>
        <dbReference type="Proteomes" id="UP001145087"/>
    </source>
</evidence>
<dbReference type="Proteomes" id="UP001145087">
    <property type="component" value="Unassembled WGS sequence"/>
</dbReference>
<evidence type="ECO:0000256" key="5">
    <source>
        <dbReference type="ARBA" id="ARBA00023211"/>
    </source>
</evidence>
<dbReference type="PANTHER" id="PTHR42916">
    <property type="entry name" value="2-SUCCINYL-5-ENOLPYRUVYL-6-HYDROXY-3-CYCLOHEXENE-1-CARBOXYLATE SYNTHASE"/>
    <property type="match status" value="1"/>
</dbReference>
<keyword evidence="4 6" id="KW-0786">Thiamine pyrophosphate</keyword>
<keyword evidence="11" id="KW-1185">Reference proteome</keyword>
<dbReference type="Pfam" id="PF16582">
    <property type="entry name" value="TPP_enzyme_M_2"/>
    <property type="match status" value="1"/>
</dbReference>
<evidence type="ECO:0000259" key="8">
    <source>
        <dbReference type="Pfam" id="PF02776"/>
    </source>
</evidence>
<comment type="cofactor">
    <cofactor evidence="6">
        <name>thiamine diphosphate</name>
        <dbReference type="ChEBI" id="CHEBI:58937"/>
    </cofactor>
    <text evidence="6">Binds 1 thiamine pyrophosphate per subunit.</text>
</comment>
<evidence type="ECO:0000256" key="2">
    <source>
        <dbReference type="ARBA" id="ARBA00022723"/>
    </source>
</evidence>
<proteinExistence type="inferred from homology"/>
<dbReference type="PANTHER" id="PTHR42916:SF1">
    <property type="entry name" value="PROTEIN PHYLLO, CHLOROPLASTIC"/>
    <property type="match status" value="1"/>
</dbReference>